<proteinExistence type="predicted"/>
<dbReference type="VEuPathDB" id="TriTrypDB:LdBPK_160080.1"/>
<sequence length="399" mass="43466">MDAPAMAQETASSSPTEVRHTTSLNHTEWSALLRLLAEVQGRMEQRLEAVNVELEYLEAFRGGIVSEMRSESSPRRRSVTVPAPRDGGKRSREEVPFVGYAIASPRQRGEVGALGFDPFREAGLYMSSNNPVVRVAPLSLSRDEKARQEVAYILPSYISVGVARARGLPLAGAARLFESLTAAGLDQRDFALSSTSAGRCLSVHTPPDPGDVEALCAAVPEERVRALCRDSMGDAGAIASCLYTELAQQATLRALILPAMRLRSVKLLRLPPYRQQLLLEATTWTLQRCCDCRDRDLTENSHVQWCKVLHSAAPETESCAYLKRKAYATGYSQLLQGLSAVSSVRQGYLVAVLTVCGNFFDLLDAGKLPLQRRTSPFLFRGAHAAPNGDQTSLSPAVCS</sequence>
<dbReference type="Proteomes" id="UP000274082">
    <property type="component" value="Chromosome 16"/>
</dbReference>
<reference evidence="4" key="5">
    <citation type="submission" date="2019-02" db="EMBL/GenBank/DDBJ databases">
        <title>FDA dAtabase for Regulatory Grade micrObial Sequences (FDA-ARGOS): Supporting development and validation of Infectious Disease Dx tests.</title>
        <authorList>
            <person name="Duncan R."/>
            <person name="Fisher C."/>
            <person name="Tallon L.J."/>
            <person name="Sadzewicz L."/>
            <person name="Sengamalay N."/>
            <person name="Ott S."/>
            <person name="Godinez A."/>
            <person name="Nagaraj S."/>
            <person name="Nadendla S."/>
            <person name="Sichtig H."/>
        </authorList>
    </citation>
    <scope>NUCLEOTIDE SEQUENCE</scope>
    <source>
        <strain evidence="4">FDAARGOS_361</strain>
    </source>
</reference>
<evidence type="ECO:0000313" key="2">
    <source>
        <dbReference type="EMBL" id="AYU77585.1"/>
    </source>
</evidence>
<reference evidence="2 6" key="4">
    <citation type="journal article" date="2018" name="Sci. Rep.">
        <title>A complete Leishmania donovani reference genome identifies novel genetic variations associated with virulence.</title>
        <authorList>
            <person name="Lypaczewski P."/>
            <person name="Hoshizaki J."/>
            <person name="Zhang W.-W."/>
            <person name="McCall L.-I."/>
            <person name="Torcivia-Rodriguez J."/>
            <person name="Simonyan V."/>
            <person name="Kaur A."/>
            <person name="Dewar K."/>
            <person name="Matlashewski G."/>
        </authorList>
    </citation>
    <scope>NUCLEOTIDE SEQUENCE [LARGE SCALE GENOMIC DNA]</scope>
    <source>
        <strain evidence="2 6">LdCL</strain>
    </source>
</reference>
<reference evidence="3 5" key="1">
    <citation type="journal article" date="2011" name="Genome Res.">
        <title>Whole genome sequencing of multiple Leishmania donovani clinical isolates provides insights into population structure and mechanisms of drug resistance.</title>
        <authorList>
            <person name="Downing T."/>
            <person name="Imamura H."/>
            <person name="Decuypere S."/>
            <person name="Clark T.G."/>
            <person name="Coombs G.H."/>
            <person name="Cotton J.A."/>
            <person name="Hilley J.D."/>
            <person name="de Doncker S."/>
            <person name="Maes I."/>
            <person name="Mottram J.C."/>
            <person name="Quail M.A."/>
            <person name="Rijal S."/>
            <person name="Sanders M."/>
            <person name="Schonian G."/>
            <person name="Stark O."/>
            <person name="Sundar S."/>
            <person name="Vanaerschot M."/>
            <person name="Hertz-Fowler C."/>
            <person name="Dujardin J.C."/>
            <person name="Berriman M."/>
        </authorList>
    </citation>
    <scope>NUCLEOTIDE SEQUENCE [LARGE SCALE GENOMIC DNA]</scope>
    <source>
        <strain evidence="3 5">BPK282A1</strain>
    </source>
</reference>
<feature type="compositionally biased region" description="Polar residues" evidence="1">
    <location>
        <begin position="9"/>
        <end position="23"/>
    </location>
</feature>
<protein>
    <submittedName>
        <fullName evidence="2">Uncharacterized protein</fullName>
    </submittedName>
</protein>
<evidence type="ECO:0000313" key="7">
    <source>
        <dbReference type="Proteomes" id="UP000318447"/>
    </source>
</evidence>
<evidence type="ECO:0000256" key="1">
    <source>
        <dbReference type="SAM" id="MobiDB-lite"/>
    </source>
</evidence>
<dbReference type="EMBL" id="RHLC01000028">
    <property type="protein sequence ID" value="TPP51231.1"/>
    <property type="molecule type" value="Genomic_DNA"/>
</dbReference>
<dbReference type="AlphaFoldDB" id="A0A3Q8IDJ0"/>
<organism evidence="2 6">
    <name type="scientific">Leishmania donovani</name>
    <dbReference type="NCBI Taxonomy" id="5661"/>
    <lineage>
        <taxon>Eukaryota</taxon>
        <taxon>Discoba</taxon>
        <taxon>Euglenozoa</taxon>
        <taxon>Kinetoplastea</taxon>
        <taxon>Metakinetoplastina</taxon>
        <taxon>Trypanosomatida</taxon>
        <taxon>Trypanosomatidae</taxon>
        <taxon>Leishmaniinae</taxon>
        <taxon>Leishmania</taxon>
    </lineage>
</organism>
<keyword evidence="6" id="KW-1185">Reference proteome</keyword>
<evidence type="ECO:0000313" key="4">
    <source>
        <dbReference type="EMBL" id="TPP51231.1"/>
    </source>
</evidence>
<dbReference type="OrthoDB" id="260743at2759"/>
<feature type="region of interest" description="Disordered" evidence="1">
    <location>
        <begin position="1"/>
        <end position="23"/>
    </location>
</feature>
<dbReference type="VEuPathDB" id="TriTrypDB:LDHU3_16.0080"/>
<dbReference type="OMA" id="CRDSMGD"/>
<dbReference type="Proteomes" id="UP000008980">
    <property type="component" value="Chromosome 16"/>
</dbReference>
<reference evidence="3" key="2">
    <citation type="submission" date="2011-01" db="EMBL/GenBank/DDBJ databases">
        <authorList>
            <person name="Zhao B.P."/>
            <person name="Ren Z.A."/>
            <person name="Li C.D."/>
        </authorList>
    </citation>
    <scope>NUCLEOTIDE SEQUENCE</scope>
    <source>
        <strain evidence="3">BPK282A1</strain>
    </source>
</reference>
<dbReference type="VEuPathDB" id="TriTrypDB:LdCL_160005700"/>
<accession>E9BCL2</accession>
<reference evidence="5" key="3">
    <citation type="submission" date="2011-02" db="EMBL/GenBank/DDBJ databases">
        <title>Whole genome sequencing of Leishmania donovani clinical lines reveals dynamic variation related to drug resistance.</title>
        <authorList>
            <person name="Downing T."/>
            <person name="Imamura H."/>
            <person name="Sanders M."/>
            <person name="Decuypere S."/>
            <person name="Hertz-Fowler C."/>
            <person name="Clark T.G."/>
            <person name="Rijal S."/>
            <person name="Sundar S."/>
            <person name="Quail M.A."/>
            <person name="De Doncker S."/>
            <person name="Maes I."/>
            <person name="Vanaerschot M."/>
            <person name="Stark O."/>
            <person name="Schonian G."/>
            <person name="Dujardin J.C."/>
            <person name="Berriman M."/>
        </authorList>
    </citation>
    <scope>NUCLEOTIDE SEQUENCE [LARGE SCALE GENOMIC DNA]</scope>
    <source>
        <strain evidence="5">BPK282A1</strain>
    </source>
</reference>
<dbReference type="KEGG" id="ldo:LDBPK_160080"/>
<accession>A0A3Q8IDJ0</accession>
<evidence type="ECO:0000313" key="6">
    <source>
        <dbReference type="Proteomes" id="UP000274082"/>
    </source>
</evidence>
<reference evidence="7" key="6">
    <citation type="submission" date="2019-02" db="EMBL/GenBank/DDBJ databases">
        <title>FDA dAtabase for Regulatory Grade micrObial Sequences (FDA-ARGOS): Supporting development and validation of Infectious Disease Dx tests.</title>
        <authorList>
            <person name="Duncan R."/>
            <person name="Fisher C."/>
            <person name="Tallon L."/>
            <person name="Sadzewicz L."/>
            <person name="Sengamalay N."/>
            <person name="Ott S."/>
            <person name="Godinez A."/>
            <person name="Nagaraj S."/>
            <person name="Vavikolanu K."/>
            <person name="Nadendla S."/>
            <person name="Aluvathingal J."/>
            <person name="Sichtig H."/>
        </authorList>
    </citation>
    <scope>NUCLEOTIDE SEQUENCE [LARGE SCALE GENOMIC DNA]</scope>
    <source>
        <strain evidence="7">FDAARGOS_361</strain>
    </source>
</reference>
<dbReference type="EMBL" id="FR799603">
    <property type="protein sequence ID" value="CBZ32988.1"/>
    <property type="molecule type" value="Genomic_DNA"/>
</dbReference>
<dbReference type="RefSeq" id="XP_003859696.1">
    <property type="nucleotide sequence ID" value="XM_003859648.1"/>
</dbReference>
<gene>
    <name evidence="4" type="ORF">CGC21_25315</name>
    <name evidence="3" type="ORF">LDBPK_160080</name>
    <name evidence="2" type="ORF">LdCL_160005700</name>
</gene>
<dbReference type="GeneID" id="13393064"/>
<evidence type="ECO:0000313" key="5">
    <source>
        <dbReference type="Proteomes" id="UP000008980"/>
    </source>
</evidence>
<dbReference type="Proteomes" id="UP000318447">
    <property type="component" value="Unassembled WGS sequence"/>
</dbReference>
<name>A0A3Q8IDJ0_LEIDO</name>
<feature type="region of interest" description="Disordered" evidence="1">
    <location>
        <begin position="68"/>
        <end position="91"/>
    </location>
</feature>
<dbReference type="EMBL" id="CP029515">
    <property type="protein sequence ID" value="AYU77585.1"/>
    <property type="molecule type" value="Genomic_DNA"/>
</dbReference>
<evidence type="ECO:0000313" key="3">
    <source>
        <dbReference type="EMBL" id="CBZ32988.1"/>
    </source>
</evidence>